<protein>
    <submittedName>
        <fullName evidence="1">Uncharacterized protein</fullName>
    </submittedName>
</protein>
<evidence type="ECO:0000313" key="2">
    <source>
        <dbReference type="Proteomes" id="UP000016935"/>
    </source>
</evidence>
<dbReference type="HOGENOM" id="CLU_110315_2_0_1"/>
<name>R0JUN3_EXST2</name>
<sequence>MGLIEKLQARLELHRLEQRYTRRDKRTTFISEAQYVDGEYVYASSPASAKSSSTTNSKRFSVMPSIRIRELSRMGTARS</sequence>
<organism evidence="1 2">
    <name type="scientific">Exserohilum turcicum (strain 28A)</name>
    <name type="common">Northern leaf blight fungus</name>
    <name type="synonym">Setosphaeria turcica</name>
    <dbReference type="NCBI Taxonomy" id="671987"/>
    <lineage>
        <taxon>Eukaryota</taxon>
        <taxon>Fungi</taxon>
        <taxon>Dikarya</taxon>
        <taxon>Ascomycota</taxon>
        <taxon>Pezizomycotina</taxon>
        <taxon>Dothideomycetes</taxon>
        <taxon>Pleosporomycetidae</taxon>
        <taxon>Pleosporales</taxon>
        <taxon>Pleosporineae</taxon>
        <taxon>Pleosporaceae</taxon>
        <taxon>Exserohilum</taxon>
    </lineage>
</organism>
<evidence type="ECO:0000313" key="1">
    <source>
        <dbReference type="EMBL" id="EOA84738.1"/>
    </source>
</evidence>
<reference evidence="1 2" key="1">
    <citation type="journal article" date="2012" name="PLoS Pathog.">
        <title>Diverse lifestyles and strategies of plant pathogenesis encoded in the genomes of eighteen Dothideomycetes fungi.</title>
        <authorList>
            <person name="Ohm R.A."/>
            <person name="Feau N."/>
            <person name="Henrissat B."/>
            <person name="Schoch C.L."/>
            <person name="Horwitz B.A."/>
            <person name="Barry K.W."/>
            <person name="Condon B.J."/>
            <person name="Copeland A.C."/>
            <person name="Dhillon B."/>
            <person name="Glaser F."/>
            <person name="Hesse C.N."/>
            <person name="Kosti I."/>
            <person name="LaButti K."/>
            <person name="Lindquist E.A."/>
            <person name="Lucas S."/>
            <person name="Salamov A.A."/>
            <person name="Bradshaw R.E."/>
            <person name="Ciuffetti L."/>
            <person name="Hamelin R.C."/>
            <person name="Kema G.H.J."/>
            <person name="Lawrence C."/>
            <person name="Scott J.A."/>
            <person name="Spatafora J.W."/>
            <person name="Turgeon B.G."/>
            <person name="de Wit P.J.G.M."/>
            <person name="Zhong S."/>
            <person name="Goodwin S.B."/>
            <person name="Grigoriev I.V."/>
        </authorList>
    </citation>
    <scope>NUCLEOTIDE SEQUENCE [LARGE SCALE GENOMIC DNA]</scope>
    <source>
        <strain evidence="2">28A</strain>
    </source>
</reference>
<proteinExistence type="predicted"/>
<dbReference type="AlphaFoldDB" id="R0JUN3"/>
<gene>
    <name evidence="1" type="ORF">SETTUDRAFT_154382</name>
</gene>
<dbReference type="EMBL" id="KB908703">
    <property type="protein sequence ID" value="EOA84738.1"/>
    <property type="molecule type" value="Genomic_DNA"/>
</dbReference>
<dbReference type="RefSeq" id="XP_008027294.1">
    <property type="nucleotide sequence ID" value="XM_008029103.1"/>
</dbReference>
<dbReference type="OrthoDB" id="5285218at2759"/>
<dbReference type="Proteomes" id="UP000016935">
    <property type="component" value="Unassembled WGS sequence"/>
</dbReference>
<dbReference type="eggNOG" id="ENOG502SG78">
    <property type="taxonomic scope" value="Eukaryota"/>
</dbReference>
<reference evidence="1 2" key="2">
    <citation type="journal article" date="2013" name="PLoS Genet.">
        <title>Comparative genome structure, secondary metabolite, and effector coding capacity across Cochliobolus pathogens.</title>
        <authorList>
            <person name="Condon B.J."/>
            <person name="Leng Y."/>
            <person name="Wu D."/>
            <person name="Bushley K.E."/>
            <person name="Ohm R.A."/>
            <person name="Otillar R."/>
            <person name="Martin J."/>
            <person name="Schackwitz W."/>
            <person name="Grimwood J."/>
            <person name="MohdZainudin N."/>
            <person name="Xue C."/>
            <person name="Wang R."/>
            <person name="Manning V.A."/>
            <person name="Dhillon B."/>
            <person name="Tu Z.J."/>
            <person name="Steffenson B.J."/>
            <person name="Salamov A."/>
            <person name="Sun H."/>
            <person name="Lowry S."/>
            <person name="LaButti K."/>
            <person name="Han J."/>
            <person name="Copeland A."/>
            <person name="Lindquist E."/>
            <person name="Barry K."/>
            <person name="Schmutz J."/>
            <person name="Baker S.E."/>
            <person name="Ciuffetti L.M."/>
            <person name="Grigoriev I.V."/>
            <person name="Zhong S."/>
            <person name="Turgeon B.G."/>
        </authorList>
    </citation>
    <scope>NUCLEOTIDE SEQUENCE [LARGE SCALE GENOMIC DNA]</scope>
    <source>
        <strain evidence="2">28A</strain>
    </source>
</reference>
<accession>R0JUN3</accession>
<keyword evidence="2" id="KW-1185">Reference proteome</keyword>
<dbReference type="GeneID" id="19397401"/>